<organism evidence="3">
    <name type="scientific">Talaromyces marneffei PM1</name>
    <dbReference type="NCBI Taxonomy" id="1077442"/>
    <lineage>
        <taxon>Eukaryota</taxon>
        <taxon>Fungi</taxon>
        <taxon>Dikarya</taxon>
        <taxon>Ascomycota</taxon>
        <taxon>Pezizomycotina</taxon>
        <taxon>Eurotiomycetes</taxon>
        <taxon>Eurotiomycetidae</taxon>
        <taxon>Eurotiales</taxon>
        <taxon>Trichocomaceae</taxon>
        <taxon>Talaromyces</taxon>
        <taxon>Talaromyces sect. Talaromyces</taxon>
    </lineage>
</organism>
<dbReference type="Pfam" id="PF23232">
    <property type="entry name" value="AAA_lid_13"/>
    <property type="match status" value="1"/>
</dbReference>
<name>A0A093VB59_TALMA</name>
<comment type="caution">
    <text evidence="3">The sequence shown here is derived from an EMBL/GenBank/DDBJ whole genome shotgun (WGS) entry which is preliminary data.</text>
</comment>
<dbReference type="EMBL" id="JPOX01000016">
    <property type="protein sequence ID" value="KFX47219.1"/>
    <property type="molecule type" value="Genomic_DNA"/>
</dbReference>
<dbReference type="InterPro" id="IPR003959">
    <property type="entry name" value="ATPase_AAA_core"/>
</dbReference>
<sequence>MTRSPSPSGSAPALGTTKDSYGNENMAATSTIAASNEIPDIDFETERDSGAGDQQFDHGESGEDTIPRGLVEEWLLQACSAIDRLDVLQESTKQLRALIGQFPGVGVPSVGVPEMKGLARREIMSDTESIVSSTETEPLQGNWEVLTDQLIPEIRYKPWKDTVYGRRRTGKYYSIEIPLNEPTHTDIMLISKEDPISQDKRNPGPDQDHPPRPERLPERIRISSQRLGCFLGYEFANGSLAFGAGYSDLSILRPFKLLIYLDKQLRARVQALEKLHTEFQQGDLSHYDEKTAIHTDWIRGNWKGTPYDLKDLTGILKDCRCLFEFIDKQLIPEQTRLAAGPETVRFSDLWFLFPQGSLVYVKDSSVPQKIWKVIQASGGRRAMSGQFESNEYQFPFTSFQLDCYYLDHNGTCFVQSQRTFQINEFDGEQPVVSLSVLPFIVAERDTDLVNKQALLERGRQFVQCTQKVSHLEFSGRSQYLTPNGEKLADLADGAQSALCFSERIEGEVMVDFPRALQAVPGWRIESDIPKVTSRTEQDVLVQTGVDKDYRWQSLLSDQFLEPEGRKWLAWRRGNGVPVEDDDLLLLPDRVFAFVLPSRRWACLQIGKAPDGKDHLREREPEDNPWEKLQLPPGHKNLVQSLILSHFAKPQSAVQFDLLKNKGNGVIILLHGVPGVGKTSTAGDLGLTPKEVEDKLKEIFRLAQEWGCVMLLDEADVFLAQRSATDTTRNALVSVFLRTLEYYEGILFLTTNRVGVFDEAFRSRIHMSLYYPSLERMQTVRIWERHIQEAAKAGIHVDGNSLVDLADKIYEIQKNSSSGAVWNGRQIRNAFQSALALAAFHSQGGPVSLERRYFENVFEVSDQFSSYIWTTKNYQTDADRNRLGLIRRDDFRYQSISTGEATLLQQRQYGGLESTYGQRAPQSSSNLGAQKLQHSQRGPMSGLSSYPVHAQRLDNIQAAGMRQLNTGIPSTEEDYHQPTVRMSNSINPQAVDSTALPQEPNQPLQYPLQQAIYGTHDSRLVTPPTRDAMFAPSQAKPRS</sequence>
<feature type="region of interest" description="Disordered" evidence="1">
    <location>
        <begin position="195"/>
        <end position="217"/>
    </location>
</feature>
<dbReference type="eggNOG" id="KOG0742">
    <property type="taxonomic scope" value="Eukaryota"/>
</dbReference>
<feature type="compositionally biased region" description="Basic and acidic residues" evidence="1">
    <location>
        <begin position="44"/>
        <end position="61"/>
    </location>
</feature>
<dbReference type="InterPro" id="IPR054289">
    <property type="entry name" value="DUF7025"/>
</dbReference>
<feature type="compositionally biased region" description="Polar residues" evidence="1">
    <location>
        <begin position="17"/>
        <end position="34"/>
    </location>
</feature>
<dbReference type="InterPro" id="IPR027417">
    <property type="entry name" value="P-loop_NTPase"/>
</dbReference>
<proteinExistence type="predicted"/>
<feature type="domain" description="AAA+ ATPase" evidence="2">
    <location>
        <begin position="663"/>
        <end position="774"/>
    </location>
</feature>
<dbReference type="GO" id="GO:0005524">
    <property type="term" value="F:ATP binding"/>
    <property type="evidence" value="ECO:0007669"/>
    <property type="project" value="InterPro"/>
</dbReference>
<dbReference type="Pfam" id="PF22942">
    <property type="entry name" value="DUF7025"/>
    <property type="match status" value="1"/>
</dbReference>
<accession>A0A093VB59</accession>
<protein>
    <submittedName>
        <fullName evidence="3">ATPase family AAA domain-containing protein 3-A</fullName>
    </submittedName>
</protein>
<dbReference type="GO" id="GO:0016887">
    <property type="term" value="F:ATP hydrolysis activity"/>
    <property type="evidence" value="ECO:0007669"/>
    <property type="project" value="InterPro"/>
</dbReference>
<evidence type="ECO:0000259" key="2">
    <source>
        <dbReference type="SMART" id="SM00382"/>
    </source>
</evidence>
<gene>
    <name evidence="3" type="ORF">GQ26_0162330</name>
</gene>
<dbReference type="SUPFAM" id="SSF52540">
    <property type="entry name" value="P-loop containing nucleoside triphosphate hydrolases"/>
    <property type="match status" value="1"/>
</dbReference>
<feature type="region of interest" description="Disordered" evidence="1">
    <location>
        <begin position="1"/>
        <end position="65"/>
    </location>
</feature>
<dbReference type="PANTHER" id="PTHR46411:SF2">
    <property type="entry name" value="AAA+ ATPASE DOMAIN-CONTAINING PROTEIN"/>
    <property type="match status" value="1"/>
</dbReference>
<dbReference type="Pfam" id="PF00004">
    <property type="entry name" value="AAA"/>
    <property type="match status" value="1"/>
</dbReference>
<feature type="region of interest" description="Disordered" evidence="1">
    <location>
        <begin position="1017"/>
        <end position="1038"/>
    </location>
</feature>
<feature type="region of interest" description="Disordered" evidence="1">
    <location>
        <begin position="914"/>
        <end position="943"/>
    </location>
</feature>
<reference evidence="3" key="1">
    <citation type="journal article" date="2014" name="PLoS Genet.">
        <title>Signature Gene Expression Reveals Novel Clues to the Molecular Mechanisms of Dimorphic Transition in Penicillium marneffei.</title>
        <authorList>
            <person name="Yang E."/>
            <person name="Wang G."/>
            <person name="Cai J."/>
            <person name="Woo P.C."/>
            <person name="Lau S.K."/>
            <person name="Yuen K.-Y."/>
            <person name="Chow W.-N."/>
            <person name="Lin X."/>
        </authorList>
    </citation>
    <scope>NUCLEOTIDE SEQUENCE [LARGE SCALE GENOMIC DNA]</scope>
    <source>
        <strain evidence="3">PM1</strain>
    </source>
</reference>
<evidence type="ECO:0000256" key="1">
    <source>
        <dbReference type="SAM" id="MobiDB-lite"/>
    </source>
</evidence>
<dbReference type="Gene3D" id="3.40.50.300">
    <property type="entry name" value="P-loop containing nucleotide triphosphate hydrolases"/>
    <property type="match status" value="1"/>
</dbReference>
<dbReference type="InterPro" id="IPR056599">
    <property type="entry name" value="AAA_lid_fung"/>
</dbReference>
<evidence type="ECO:0000313" key="3">
    <source>
        <dbReference type="EMBL" id="KFX47219.1"/>
    </source>
</evidence>
<dbReference type="AlphaFoldDB" id="A0A093VB59"/>
<dbReference type="PANTHER" id="PTHR46411">
    <property type="entry name" value="FAMILY ATPASE, PUTATIVE-RELATED"/>
    <property type="match status" value="1"/>
</dbReference>
<dbReference type="SMART" id="SM00382">
    <property type="entry name" value="AAA"/>
    <property type="match status" value="1"/>
</dbReference>
<feature type="compositionally biased region" description="Low complexity" evidence="1">
    <location>
        <begin position="1"/>
        <end position="13"/>
    </location>
</feature>
<dbReference type="InterPro" id="IPR003593">
    <property type="entry name" value="AAA+_ATPase"/>
</dbReference>